<keyword evidence="2" id="KW-0812">Transmembrane</keyword>
<keyword evidence="2" id="KW-1133">Transmembrane helix</keyword>
<evidence type="ECO:0000259" key="3">
    <source>
        <dbReference type="Pfam" id="PF13845"/>
    </source>
</evidence>
<evidence type="ECO:0000313" key="4">
    <source>
        <dbReference type="EMBL" id="RHW28039.1"/>
    </source>
</evidence>
<feature type="compositionally biased region" description="Pro residues" evidence="1">
    <location>
        <begin position="121"/>
        <end position="142"/>
    </location>
</feature>
<name>A0A417Y5X9_9ACTN</name>
<dbReference type="EMBL" id="QXGH01000011">
    <property type="protein sequence ID" value="RHW28039.1"/>
    <property type="molecule type" value="Genomic_DNA"/>
</dbReference>
<proteinExistence type="predicted"/>
<evidence type="ECO:0000256" key="1">
    <source>
        <dbReference type="SAM" id="MobiDB-lite"/>
    </source>
</evidence>
<dbReference type="AlphaFoldDB" id="A0A417Y5X9"/>
<feature type="compositionally biased region" description="Low complexity" evidence="1">
    <location>
        <begin position="145"/>
        <end position="173"/>
    </location>
</feature>
<keyword evidence="2" id="KW-0472">Membrane</keyword>
<dbReference type="Pfam" id="PF13845">
    <property type="entry name" value="Septum_form"/>
    <property type="match status" value="1"/>
</dbReference>
<feature type="region of interest" description="Disordered" evidence="1">
    <location>
        <begin position="115"/>
        <end position="186"/>
    </location>
</feature>
<evidence type="ECO:0000313" key="5">
    <source>
        <dbReference type="Proteomes" id="UP000283644"/>
    </source>
</evidence>
<keyword evidence="5" id="KW-1185">Reference proteome</keyword>
<dbReference type="OrthoDB" id="3784330at2"/>
<reference evidence="4 5" key="1">
    <citation type="submission" date="2018-09" db="EMBL/GenBank/DDBJ databases">
        <title>Genome sequencing of Nocardioides immobilis CCTCC AB 2017083 for comparison to Nocardioides silvaticus.</title>
        <authorList>
            <person name="Li C."/>
            <person name="Wang G."/>
        </authorList>
    </citation>
    <scope>NUCLEOTIDE SEQUENCE [LARGE SCALE GENOMIC DNA]</scope>
    <source>
        <strain evidence="4 5">CCTCC AB 2017083</strain>
    </source>
</reference>
<dbReference type="Proteomes" id="UP000283644">
    <property type="component" value="Unassembled WGS sequence"/>
</dbReference>
<organism evidence="4 5">
    <name type="scientific">Nocardioides immobilis</name>
    <dbReference type="NCBI Taxonomy" id="2049295"/>
    <lineage>
        <taxon>Bacteria</taxon>
        <taxon>Bacillati</taxon>
        <taxon>Actinomycetota</taxon>
        <taxon>Actinomycetes</taxon>
        <taxon>Propionibacteriales</taxon>
        <taxon>Nocardioidaceae</taxon>
        <taxon>Nocardioides</taxon>
    </lineage>
</organism>
<feature type="compositionally biased region" description="Pro residues" evidence="1">
    <location>
        <begin position="174"/>
        <end position="186"/>
    </location>
</feature>
<comment type="caution">
    <text evidence="4">The sequence shown here is derived from an EMBL/GenBank/DDBJ whole genome shotgun (WGS) entry which is preliminary data.</text>
</comment>
<dbReference type="RefSeq" id="WP_118924057.1">
    <property type="nucleotide sequence ID" value="NZ_QXGH01000011.1"/>
</dbReference>
<feature type="transmembrane region" description="Helical" evidence="2">
    <location>
        <begin position="196"/>
        <end position="219"/>
    </location>
</feature>
<sequence length="455" mass="47969">MEIHHAVEDIYRRSPAAFDDTEHLVSALSDYIDTDGAGAGEIRLVVDAVELGAFQRLRELREVGASPHGAITETATTLARKRATDERRSAWACAVLAYATGMVNDADVRSYRAQWDQPVPSSAPLPPTLAPPPMPVPPPPGGPGQVTVAPSVGQPHSQPQGQPQGQPQTQQPWAPAPPPTYYSPVPPPARRGVPGWLYGALAAVLVLVVAGVVGVVVFAGGDDDDPPPSDDPGAERAALGTPEVGTCHALTSADLSGDHDTKPPVPCDDEAATTITTDVATLPESVDRSNPDSVWAAIGSECARTSISYLGGHVEAFARSSWTVIYFVPTADQADAGADWARCDLTLRAGGETKPLPDPVEDTVDDLPLADEVALCAEDYTSSAGLYTSCDLPHEYRVTESVVHVGDPPSTAELTDDGGRALCPSTDPEHFAYADVPDRAFWDAGATYILCFSWE</sequence>
<accession>A0A417Y5X9</accession>
<feature type="region of interest" description="Disordered" evidence="1">
    <location>
        <begin position="221"/>
        <end position="242"/>
    </location>
</feature>
<dbReference type="InterPro" id="IPR026004">
    <property type="entry name" value="Septum_form"/>
</dbReference>
<evidence type="ECO:0000256" key="2">
    <source>
        <dbReference type="SAM" id="Phobius"/>
    </source>
</evidence>
<dbReference type="SUPFAM" id="SSF81995">
    <property type="entry name" value="beta-sandwich domain of Sec23/24"/>
    <property type="match status" value="1"/>
</dbReference>
<protein>
    <recommendedName>
        <fullName evidence="3">Septum formation-related domain-containing protein</fullName>
    </recommendedName>
</protein>
<feature type="domain" description="Septum formation-related" evidence="3">
    <location>
        <begin position="245"/>
        <end position="408"/>
    </location>
</feature>
<gene>
    <name evidence="4" type="ORF">D0Z08_07105</name>
</gene>